<dbReference type="PANTHER" id="PTHR12801">
    <property type="entry name" value="RNA EXONUCLEASE REXO1 / RECO3 FAMILY MEMBER-RELATED"/>
    <property type="match status" value="1"/>
</dbReference>
<dbReference type="CDD" id="cd06145">
    <property type="entry name" value="REX1_like"/>
    <property type="match status" value="1"/>
</dbReference>
<protein>
    <recommendedName>
        <fullName evidence="9">Exonuclease domain-containing protein</fullName>
    </recommendedName>
</protein>
<dbReference type="InterPro" id="IPR012337">
    <property type="entry name" value="RNaseH-like_sf"/>
</dbReference>
<comment type="similarity">
    <text evidence="2">Belongs to the REXO1/REXO3 family.</text>
</comment>
<dbReference type="GO" id="GO:0005634">
    <property type="term" value="C:nucleus"/>
    <property type="evidence" value="ECO:0007669"/>
    <property type="project" value="UniProtKB-SubCell"/>
</dbReference>
<feature type="region of interest" description="Disordered" evidence="8">
    <location>
        <begin position="351"/>
        <end position="486"/>
    </location>
</feature>
<evidence type="ECO:0000313" key="11">
    <source>
        <dbReference type="WBParaSite" id="MBELARI_LOCUS15531"/>
    </source>
</evidence>
<proteinExistence type="inferred from homology"/>
<dbReference type="PANTHER" id="PTHR12801:SF115">
    <property type="entry name" value="FI18136P1-RELATED"/>
    <property type="match status" value="1"/>
</dbReference>
<feature type="compositionally biased region" description="Basic and acidic residues" evidence="8">
    <location>
        <begin position="360"/>
        <end position="369"/>
    </location>
</feature>
<dbReference type="AlphaFoldDB" id="A0AAF3ENA7"/>
<dbReference type="Proteomes" id="UP000887575">
    <property type="component" value="Unassembled WGS sequence"/>
</dbReference>
<feature type="compositionally biased region" description="Basic and acidic residues" evidence="8">
    <location>
        <begin position="443"/>
        <end position="454"/>
    </location>
</feature>
<dbReference type="GO" id="GO:0004527">
    <property type="term" value="F:exonuclease activity"/>
    <property type="evidence" value="ECO:0007669"/>
    <property type="project" value="UniProtKB-KW"/>
</dbReference>
<feature type="domain" description="Exonuclease" evidence="9">
    <location>
        <begin position="797"/>
        <end position="954"/>
    </location>
</feature>
<reference evidence="11" key="1">
    <citation type="submission" date="2024-02" db="UniProtKB">
        <authorList>
            <consortium name="WormBaseParasite"/>
        </authorList>
    </citation>
    <scope>IDENTIFICATION</scope>
</reference>
<dbReference type="Gene3D" id="3.30.420.10">
    <property type="entry name" value="Ribonuclease H-like superfamily/Ribonuclease H"/>
    <property type="match status" value="1"/>
</dbReference>
<dbReference type="InterPro" id="IPR013520">
    <property type="entry name" value="Ribonucl_H"/>
</dbReference>
<organism evidence="10 11">
    <name type="scientific">Mesorhabditis belari</name>
    <dbReference type="NCBI Taxonomy" id="2138241"/>
    <lineage>
        <taxon>Eukaryota</taxon>
        <taxon>Metazoa</taxon>
        <taxon>Ecdysozoa</taxon>
        <taxon>Nematoda</taxon>
        <taxon>Chromadorea</taxon>
        <taxon>Rhabditida</taxon>
        <taxon>Rhabditina</taxon>
        <taxon>Rhabditomorpha</taxon>
        <taxon>Rhabditoidea</taxon>
        <taxon>Rhabditidae</taxon>
        <taxon>Mesorhabditinae</taxon>
        <taxon>Mesorhabditis</taxon>
    </lineage>
</organism>
<dbReference type="SMART" id="SM00479">
    <property type="entry name" value="EXOIII"/>
    <property type="match status" value="1"/>
</dbReference>
<dbReference type="GO" id="GO:0010629">
    <property type="term" value="P:negative regulation of gene expression"/>
    <property type="evidence" value="ECO:0007669"/>
    <property type="project" value="UniProtKB-ARBA"/>
</dbReference>
<evidence type="ECO:0000313" key="10">
    <source>
        <dbReference type="Proteomes" id="UP000887575"/>
    </source>
</evidence>
<dbReference type="InterPro" id="IPR031736">
    <property type="entry name" value="REXO1-like_dom"/>
</dbReference>
<comment type="subcellular location">
    <subcellularLocation>
        <location evidence="1">Nucleus</location>
    </subcellularLocation>
</comment>
<keyword evidence="10" id="KW-1185">Reference proteome</keyword>
<evidence type="ECO:0000256" key="3">
    <source>
        <dbReference type="ARBA" id="ARBA00022722"/>
    </source>
</evidence>
<feature type="region of interest" description="Disordered" evidence="8">
    <location>
        <begin position="500"/>
        <end position="532"/>
    </location>
</feature>
<keyword evidence="4" id="KW-0378">Hydrolase</keyword>
<dbReference type="WBParaSite" id="MBELARI_LOCUS15531">
    <property type="protein sequence ID" value="MBELARI_LOCUS15531"/>
    <property type="gene ID" value="MBELARI_LOCUS15531"/>
</dbReference>
<dbReference type="Pfam" id="PF15870">
    <property type="entry name" value="EloA-BP1"/>
    <property type="match status" value="1"/>
</dbReference>
<dbReference type="InterPro" id="IPR034922">
    <property type="entry name" value="REX1-like_exo"/>
</dbReference>
<keyword evidence="7" id="KW-0175">Coiled coil</keyword>
<feature type="coiled-coil region" evidence="7">
    <location>
        <begin position="178"/>
        <end position="222"/>
    </location>
</feature>
<evidence type="ECO:0000256" key="4">
    <source>
        <dbReference type="ARBA" id="ARBA00022801"/>
    </source>
</evidence>
<name>A0AAF3ENA7_9BILA</name>
<feature type="compositionally biased region" description="Basic residues" evidence="8">
    <location>
        <begin position="311"/>
        <end position="321"/>
    </location>
</feature>
<dbReference type="FunFam" id="3.30.420.10:FF:000031">
    <property type="entry name" value="RNA exonuclease 1"/>
    <property type="match status" value="1"/>
</dbReference>
<dbReference type="GO" id="GO:0003676">
    <property type="term" value="F:nucleic acid binding"/>
    <property type="evidence" value="ECO:0007669"/>
    <property type="project" value="InterPro"/>
</dbReference>
<dbReference type="InterPro" id="IPR047021">
    <property type="entry name" value="REXO1/3/4-like"/>
</dbReference>
<evidence type="ECO:0000259" key="9">
    <source>
        <dbReference type="SMART" id="SM00479"/>
    </source>
</evidence>
<feature type="compositionally biased region" description="Basic and acidic residues" evidence="8">
    <location>
        <begin position="379"/>
        <end position="388"/>
    </location>
</feature>
<feature type="compositionally biased region" description="Low complexity" evidence="8">
    <location>
        <begin position="237"/>
        <end position="248"/>
    </location>
</feature>
<keyword evidence="5" id="KW-0269">Exonuclease</keyword>
<evidence type="ECO:0000256" key="5">
    <source>
        <dbReference type="ARBA" id="ARBA00022839"/>
    </source>
</evidence>
<feature type="region of interest" description="Disordered" evidence="8">
    <location>
        <begin position="223"/>
        <end position="322"/>
    </location>
</feature>
<dbReference type="SUPFAM" id="SSF53098">
    <property type="entry name" value="Ribonuclease H-like"/>
    <property type="match status" value="1"/>
</dbReference>
<dbReference type="InterPro" id="IPR036397">
    <property type="entry name" value="RNaseH_sf"/>
</dbReference>
<keyword evidence="3" id="KW-0540">Nuclease</keyword>
<sequence length="954" mass="107706">MFPTDVYRKVFCPRNDCKRPHCPFYHGGSTNHQSSLDVKSHPWLHKGSSLWKLSHFDFVPVPGTKCNIEIPDSGSPSIVIKPIAQTDEPPMENGIEQIPTTSNAPQFFPSAQHFGSTPPRYEQITPVYTPSFAIHASLTNHVIKDEPNNEVIFMGLVEKKPATPAVSDMVTSTTDDSVALLDKKLAEEKRIIAEMEAKLAEYEEIERRKAELKAKLDNLMLGKNQAEPSSPLPGSPQPQRIQEVPQQQLSENSISGPLPEAPQPQQPKEIPQRLPSVEREEVSRPLKKKPAIEVIEEDFSEDELKPPPPPKRAKLNSNKKAKAIEFPPRNAYVPTPLEELKRIEELKEKRNVFEKNYSTDQKKIGEKRPSTSSHQPKPLFEDRKRISTTDEFMQDLFGESDDFAKPKSISKKDASRVAPSNSDNGKLPKKTVTIHKTGSASTSKHDEIKKKSDLTEAQMNAAKKLGSQQAQRPIRPVDHIKKPPNPVAQLGARLEKAAKFASTAPKTGSFTGHEGKGSSRVAHVPTTTSSTPRLLEPTLRSWAPMRTRLTCVKSLYAEMEKKYGSQASMEEAMEEELKILKSSMHLKGYEQKIVSARIRIRGASSSSSNKRSVSHQANLIGPKASEISMNIKDKRKSVDMDPLKMTTEMFYNNMEKYISTADQLQKNCYPNWIDDEKIQVAIPESQWDTAPGREGRDKRFIADYILERHCARCGQRFFLNKNGEIVDSQCFYHPLRMRKKRENKALVSYYPCCDAQNDGMGCSVARGHVSESLRQSDLLRFREFDKPTGDDDPRSKKVYALDCEMVYTVWGPALARVSVVDRFDKLVLDVKVLPDDAIVCPNSRFSGLTIDELKKEGKTWDAAQKALDRIINDHTILIGHSLESDLKAMRIVHKRVIDTAQVFPHKFENHKWSLKDLATEKLLKIIQEDVNGHDSKEDASTCMQLMMFREFGKN</sequence>
<evidence type="ECO:0000256" key="8">
    <source>
        <dbReference type="SAM" id="MobiDB-lite"/>
    </source>
</evidence>
<evidence type="ECO:0000256" key="1">
    <source>
        <dbReference type="ARBA" id="ARBA00004123"/>
    </source>
</evidence>
<keyword evidence="6" id="KW-0539">Nucleus</keyword>
<evidence type="ECO:0000256" key="6">
    <source>
        <dbReference type="ARBA" id="ARBA00023242"/>
    </source>
</evidence>
<feature type="compositionally biased region" description="Basic and acidic residues" evidence="8">
    <location>
        <begin position="402"/>
        <end position="415"/>
    </location>
</feature>
<evidence type="ECO:0000256" key="7">
    <source>
        <dbReference type="SAM" id="Coils"/>
    </source>
</evidence>
<evidence type="ECO:0000256" key="2">
    <source>
        <dbReference type="ARBA" id="ARBA00006357"/>
    </source>
</evidence>
<accession>A0AAF3ENA7</accession>